<dbReference type="PANTHER" id="PTHR34157:SF2">
    <property type="entry name" value="TUZIN"/>
    <property type="match status" value="1"/>
</dbReference>
<proteinExistence type="predicted"/>
<protein>
    <submittedName>
        <fullName evidence="2">Tuzin</fullName>
    </submittedName>
</protein>
<organism evidence="2 3">
    <name type="scientific">Trypanosoma cruzi</name>
    <dbReference type="NCBI Taxonomy" id="5693"/>
    <lineage>
        <taxon>Eukaryota</taxon>
        <taxon>Discoba</taxon>
        <taxon>Euglenozoa</taxon>
        <taxon>Kinetoplastea</taxon>
        <taxon>Metakinetoplastina</taxon>
        <taxon>Trypanosomatida</taxon>
        <taxon>Trypanosomatidae</taxon>
        <taxon>Trypanosoma</taxon>
        <taxon>Schizotrypanum</taxon>
    </lineage>
</organism>
<gene>
    <name evidence="2" type="ORF">C3747_267g22</name>
</gene>
<accession>A0A2V2VGX3</accession>
<evidence type="ECO:0000313" key="2">
    <source>
        <dbReference type="EMBL" id="PWU95531.1"/>
    </source>
</evidence>
<comment type="caution">
    <text evidence="2">The sequence shown here is derived from an EMBL/GenBank/DDBJ whole genome shotgun (WGS) entry which is preliminary data.</text>
</comment>
<feature type="compositionally biased region" description="Polar residues" evidence="1">
    <location>
        <begin position="86"/>
        <end position="95"/>
    </location>
</feature>
<dbReference type="VEuPathDB" id="TriTrypDB:C3747_267g22"/>
<feature type="compositionally biased region" description="Basic and acidic residues" evidence="1">
    <location>
        <begin position="76"/>
        <end position="85"/>
    </location>
</feature>
<evidence type="ECO:0000256" key="1">
    <source>
        <dbReference type="SAM" id="MobiDB-lite"/>
    </source>
</evidence>
<evidence type="ECO:0000313" key="3">
    <source>
        <dbReference type="Proteomes" id="UP000246078"/>
    </source>
</evidence>
<sequence>MITLSEGRSKFISNEKFQEVLEWVKSAGVDRRSDQESTSCILFHRGWRADKLYLLDGADVHCLSHLNKSVRMSVLEKSEWERDSTGRSASKSRSA</sequence>
<dbReference type="PANTHER" id="PTHR34157">
    <property type="entry name" value="TUZIN"/>
    <property type="match status" value="1"/>
</dbReference>
<feature type="region of interest" description="Disordered" evidence="1">
    <location>
        <begin position="76"/>
        <end position="95"/>
    </location>
</feature>
<name>A0A2V2VGX3_TRYCR</name>
<dbReference type="AlphaFoldDB" id="A0A2V2VGX3"/>
<dbReference type="EMBL" id="PRFC01000267">
    <property type="protein sequence ID" value="PWU95531.1"/>
    <property type="molecule type" value="Genomic_DNA"/>
</dbReference>
<dbReference type="Proteomes" id="UP000246078">
    <property type="component" value="Unassembled WGS sequence"/>
</dbReference>
<reference evidence="2 3" key="1">
    <citation type="journal article" date="2018" name="Microb. Genom.">
        <title>Expanding an expanded genome: long-read sequencing of Trypanosoma cruzi.</title>
        <authorList>
            <person name="Berna L."/>
            <person name="Rodriguez M."/>
            <person name="Chiribao M.L."/>
            <person name="Parodi-Talice A."/>
            <person name="Pita S."/>
            <person name="Rijo G."/>
            <person name="Alvarez-Valin F."/>
            <person name="Robello C."/>
        </authorList>
    </citation>
    <scope>NUCLEOTIDE SEQUENCE [LARGE SCALE GENOMIC DNA]</scope>
    <source>
        <strain evidence="2 3">TCC</strain>
    </source>
</reference>